<dbReference type="PROSITE" id="PS51720">
    <property type="entry name" value="G_AIG1"/>
    <property type="match status" value="1"/>
</dbReference>
<protein>
    <recommendedName>
        <fullName evidence="5">AIG1-type G domain-containing protein</fullName>
    </recommendedName>
</protein>
<evidence type="ECO:0000313" key="7">
    <source>
        <dbReference type="Proteomes" id="UP001497497"/>
    </source>
</evidence>
<feature type="compositionally biased region" description="Low complexity" evidence="4">
    <location>
        <begin position="319"/>
        <end position="332"/>
    </location>
</feature>
<feature type="region of interest" description="Disordered" evidence="4">
    <location>
        <begin position="302"/>
        <end position="332"/>
    </location>
</feature>
<keyword evidence="2" id="KW-0547">Nucleotide-binding</keyword>
<keyword evidence="7" id="KW-1185">Reference proteome</keyword>
<evidence type="ECO:0000313" key="6">
    <source>
        <dbReference type="EMBL" id="CAL1546304.1"/>
    </source>
</evidence>
<reference evidence="6 7" key="1">
    <citation type="submission" date="2024-04" db="EMBL/GenBank/DDBJ databases">
        <authorList>
            <consortium name="Genoscope - CEA"/>
            <person name="William W."/>
        </authorList>
    </citation>
    <scope>NUCLEOTIDE SEQUENCE [LARGE SCALE GENOMIC DNA]</scope>
</reference>
<evidence type="ECO:0000256" key="4">
    <source>
        <dbReference type="SAM" id="MobiDB-lite"/>
    </source>
</evidence>
<sequence>MADDIVLLFVGRTGNGKSSTANSVIGEKFFSTGKLYDEKRVEQTKTKKVDGFKMTVVDGTDIGDTGSDMNGDLQDTIRKAETAVQLCESGFNALIFVLTYGTRFTKQEKDAVDLIKSLFGKDIFRRFGIIVMTRGDQFEMDTEDEPKTFDQWCQEQTGDIRSLFQECDYRLVLFDNKTKDNQVLSRQREVLLRFVQRDKRYSSKDFNDAESGRKDIRLLHEFSETERESKALMEKIDSVIGHKKSKEPLNHLTDLYDQTTRYENDVLKKFQGCSYAQGLLNNFSLKKMALNMKIKEMKAVDITSSGESAPRSKSSAPRNKSSTTKSNTCTIL</sequence>
<dbReference type="SUPFAM" id="SSF52540">
    <property type="entry name" value="P-loop containing nucleoside triphosphate hydrolases"/>
    <property type="match status" value="1"/>
</dbReference>
<gene>
    <name evidence="6" type="ORF">GSLYS_00019681001</name>
</gene>
<comment type="similarity">
    <text evidence="1">Belongs to the TRAFAC class TrmE-Era-EngA-EngB-Septin-like GTPase superfamily. AIG1/Toc34/Toc159-like paraseptin GTPase family. IAN subfamily.</text>
</comment>
<dbReference type="PANTHER" id="PTHR10903:SF184">
    <property type="entry name" value="GTP-BINDING PROTEIN A"/>
    <property type="match status" value="1"/>
</dbReference>
<proteinExistence type="inferred from homology"/>
<dbReference type="Pfam" id="PF04548">
    <property type="entry name" value="AIG1"/>
    <property type="match status" value="1"/>
</dbReference>
<organism evidence="6 7">
    <name type="scientific">Lymnaea stagnalis</name>
    <name type="common">Great pond snail</name>
    <name type="synonym">Helix stagnalis</name>
    <dbReference type="NCBI Taxonomy" id="6523"/>
    <lineage>
        <taxon>Eukaryota</taxon>
        <taxon>Metazoa</taxon>
        <taxon>Spiralia</taxon>
        <taxon>Lophotrochozoa</taxon>
        <taxon>Mollusca</taxon>
        <taxon>Gastropoda</taxon>
        <taxon>Heterobranchia</taxon>
        <taxon>Euthyneura</taxon>
        <taxon>Panpulmonata</taxon>
        <taxon>Hygrophila</taxon>
        <taxon>Lymnaeoidea</taxon>
        <taxon>Lymnaeidae</taxon>
        <taxon>Lymnaea</taxon>
    </lineage>
</organism>
<evidence type="ECO:0000256" key="2">
    <source>
        <dbReference type="ARBA" id="ARBA00022741"/>
    </source>
</evidence>
<keyword evidence="3" id="KW-0342">GTP-binding</keyword>
<dbReference type="InterPro" id="IPR006703">
    <property type="entry name" value="G_AIG1"/>
</dbReference>
<dbReference type="EMBL" id="CAXITT010000797">
    <property type="protein sequence ID" value="CAL1546304.1"/>
    <property type="molecule type" value="Genomic_DNA"/>
</dbReference>
<comment type="caution">
    <text evidence="6">The sequence shown here is derived from an EMBL/GenBank/DDBJ whole genome shotgun (WGS) entry which is preliminary data.</text>
</comment>
<evidence type="ECO:0000259" key="5">
    <source>
        <dbReference type="PROSITE" id="PS51720"/>
    </source>
</evidence>
<dbReference type="InterPro" id="IPR027417">
    <property type="entry name" value="P-loop_NTPase"/>
</dbReference>
<dbReference type="PANTHER" id="PTHR10903">
    <property type="entry name" value="GTPASE, IMAP FAMILY MEMBER-RELATED"/>
    <property type="match status" value="1"/>
</dbReference>
<evidence type="ECO:0000256" key="3">
    <source>
        <dbReference type="ARBA" id="ARBA00023134"/>
    </source>
</evidence>
<feature type="compositionally biased region" description="Polar residues" evidence="4">
    <location>
        <begin position="302"/>
        <end position="318"/>
    </location>
</feature>
<dbReference type="Gene3D" id="3.40.50.300">
    <property type="entry name" value="P-loop containing nucleotide triphosphate hydrolases"/>
    <property type="match status" value="1"/>
</dbReference>
<dbReference type="Proteomes" id="UP001497497">
    <property type="component" value="Unassembled WGS sequence"/>
</dbReference>
<feature type="domain" description="AIG1-type G" evidence="5">
    <location>
        <begin position="2"/>
        <end position="210"/>
    </location>
</feature>
<evidence type="ECO:0000256" key="1">
    <source>
        <dbReference type="ARBA" id="ARBA00008535"/>
    </source>
</evidence>
<accession>A0AAV2IMZ6</accession>
<dbReference type="InterPro" id="IPR045058">
    <property type="entry name" value="GIMA/IAN/Toc"/>
</dbReference>
<dbReference type="GO" id="GO:0005525">
    <property type="term" value="F:GTP binding"/>
    <property type="evidence" value="ECO:0007669"/>
    <property type="project" value="UniProtKB-KW"/>
</dbReference>
<dbReference type="AlphaFoldDB" id="A0AAV2IMZ6"/>
<name>A0AAV2IMZ6_LYMST</name>